<accession>A0A485L4A2</accession>
<dbReference type="AlphaFoldDB" id="A0A485L4A2"/>
<dbReference type="Proteomes" id="UP000332933">
    <property type="component" value="Unassembled WGS sequence"/>
</dbReference>
<dbReference type="EMBL" id="CAADRA010005675">
    <property type="protein sequence ID" value="VFT92155.1"/>
    <property type="molecule type" value="Genomic_DNA"/>
</dbReference>
<proteinExistence type="predicted"/>
<feature type="region of interest" description="Disordered" evidence="1">
    <location>
        <begin position="222"/>
        <end position="245"/>
    </location>
</feature>
<gene>
    <name evidence="3" type="primary">Aste57867_15347</name>
    <name evidence="2" type="ORF">As57867_015291</name>
    <name evidence="3" type="ORF">ASTE57867_15347</name>
</gene>
<keyword evidence="4" id="KW-1185">Reference proteome</keyword>
<dbReference type="CDD" id="cd04301">
    <property type="entry name" value="NAT_SF"/>
    <property type="match status" value="1"/>
</dbReference>
<name>A0A485L4A2_9STRA</name>
<evidence type="ECO:0000256" key="1">
    <source>
        <dbReference type="SAM" id="MobiDB-lite"/>
    </source>
</evidence>
<dbReference type="OrthoDB" id="73437at2759"/>
<protein>
    <submittedName>
        <fullName evidence="3">Aste57867_15347 protein</fullName>
    </submittedName>
</protein>
<reference evidence="3 4" key="1">
    <citation type="submission" date="2019-03" db="EMBL/GenBank/DDBJ databases">
        <authorList>
            <person name="Gaulin E."/>
            <person name="Dumas B."/>
        </authorList>
    </citation>
    <scope>NUCLEOTIDE SEQUENCE [LARGE SCALE GENOMIC DNA]</scope>
    <source>
        <strain evidence="3">CBS 568.67</strain>
    </source>
</reference>
<dbReference type="SUPFAM" id="SSF55729">
    <property type="entry name" value="Acyl-CoA N-acyltransferases (Nat)"/>
    <property type="match status" value="1"/>
</dbReference>
<dbReference type="InterPro" id="IPR016181">
    <property type="entry name" value="Acyl_CoA_acyltransferase"/>
</dbReference>
<dbReference type="EMBL" id="VJMH01005654">
    <property type="protein sequence ID" value="KAF0693707.1"/>
    <property type="molecule type" value="Genomic_DNA"/>
</dbReference>
<reference evidence="2" key="2">
    <citation type="submission" date="2019-06" db="EMBL/GenBank/DDBJ databases">
        <title>Genomics analysis of Aphanomyces spp. identifies a new class of oomycete effector associated with host adaptation.</title>
        <authorList>
            <person name="Gaulin E."/>
        </authorList>
    </citation>
    <scope>NUCLEOTIDE SEQUENCE</scope>
    <source>
        <strain evidence="2">CBS 578.67</strain>
    </source>
</reference>
<evidence type="ECO:0000313" key="2">
    <source>
        <dbReference type="EMBL" id="KAF0693707.1"/>
    </source>
</evidence>
<evidence type="ECO:0000313" key="3">
    <source>
        <dbReference type="EMBL" id="VFT92155.1"/>
    </source>
</evidence>
<evidence type="ECO:0000313" key="4">
    <source>
        <dbReference type="Proteomes" id="UP000332933"/>
    </source>
</evidence>
<organism evidence="3 4">
    <name type="scientific">Aphanomyces stellatus</name>
    <dbReference type="NCBI Taxonomy" id="120398"/>
    <lineage>
        <taxon>Eukaryota</taxon>
        <taxon>Sar</taxon>
        <taxon>Stramenopiles</taxon>
        <taxon>Oomycota</taxon>
        <taxon>Saprolegniomycetes</taxon>
        <taxon>Saprolegniales</taxon>
        <taxon>Verrucalvaceae</taxon>
        <taxon>Aphanomyces</taxon>
    </lineage>
</organism>
<dbReference type="Gene3D" id="3.40.630.30">
    <property type="match status" value="1"/>
</dbReference>
<sequence length="271" mass="29789">MQVQARRATADEVDAVEAFLRASYVECGKMFPYVHYSRRNASFYVTEDAHGEIIAAANVVIDLASSSALIEHLAVAPQHRRNGKGACTSELSLDDAFKGVASAFLVDMETHARGKQLLYVAFLADASPNTEAWARERLFQEYSGGFIADSTDRYIIYRKPVHSDKFEPVPDLMGDFLAQVDDTNETPATHEDSSQDKNMLFASLLSNIPLGKLEAIASSLDDDDDNDATTPEFLDLSSSPRTDDNDSLDSLVRLLMTQLGDADQRRALLSG</sequence>